<keyword evidence="4 9" id="KW-0418">Kinase</keyword>
<organism evidence="9 10">
    <name type="scientific">Neoroseomonas terrae</name>
    <dbReference type="NCBI Taxonomy" id="424799"/>
    <lineage>
        <taxon>Bacteria</taxon>
        <taxon>Pseudomonadati</taxon>
        <taxon>Pseudomonadota</taxon>
        <taxon>Alphaproteobacteria</taxon>
        <taxon>Acetobacterales</taxon>
        <taxon>Acetobacteraceae</taxon>
        <taxon>Neoroseomonas</taxon>
    </lineage>
</organism>
<evidence type="ECO:0000256" key="3">
    <source>
        <dbReference type="ARBA" id="ARBA00022741"/>
    </source>
</evidence>
<dbReference type="SUPFAM" id="SSF142764">
    <property type="entry name" value="YgbK-like"/>
    <property type="match status" value="1"/>
</dbReference>
<dbReference type="Pfam" id="PF17042">
    <property type="entry name" value="NBD_C"/>
    <property type="match status" value="1"/>
</dbReference>
<feature type="domain" description="Four-carbon acid sugar kinase N-terminal" evidence="7">
    <location>
        <begin position="6"/>
        <end position="123"/>
    </location>
</feature>
<dbReference type="EMBL" id="JAAEDI010000010">
    <property type="protein sequence ID" value="MBR0650114.1"/>
    <property type="molecule type" value="Genomic_DNA"/>
</dbReference>
<dbReference type="InterPro" id="IPR037051">
    <property type="entry name" value="4-carb_acid_sugar_kinase_N_sf"/>
</dbReference>
<name>A0ABS5EGG9_9PROT</name>
<dbReference type="RefSeq" id="WP_211868588.1">
    <property type="nucleotide sequence ID" value="NZ_JAAEDI010000010.1"/>
</dbReference>
<keyword evidence="6" id="KW-0119">Carbohydrate metabolism</keyword>
<gene>
    <name evidence="9" type="ORF">GXW78_10610</name>
</gene>
<keyword evidence="5" id="KW-0067">ATP-binding</keyword>
<accession>A0ABS5EGG9</accession>
<reference evidence="10" key="1">
    <citation type="journal article" date="2021" name="Syst. Appl. Microbiol.">
        <title>Roseomonas hellenica sp. nov., isolated from roots of wild-growing Alkanna tinctoria.</title>
        <authorList>
            <person name="Rat A."/>
            <person name="Naranjo H.D."/>
            <person name="Lebbe L."/>
            <person name="Cnockaert M."/>
            <person name="Krigas N."/>
            <person name="Grigoriadou K."/>
            <person name="Maloupa E."/>
            <person name="Willems A."/>
        </authorList>
    </citation>
    <scope>NUCLEOTIDE SEQUENCE [LARGE SCALE GENOMIC DNA]</scope>
    <source>
        <strain evidence="10">LMG 31159</strain>
    </source>
</reference>
<feature type="domain" description="Four-carbon acid sugar kinase nucleotide binding" evidence="8">
    <location>
        <begin position="211"/>
        <end position="345"/>
    </location>
</feature>
<evidence type="ECO:0000256" key="2">
    <source>
        <dbReference type="ARBA" id="ARBA00022679"/>
    </source>
</evidence>
<keyword evidence="3" id="KW-0547">Nucleotide-binding</keyword>
<dbReference type="Gene3D" id="3.40.980.20">
    <property type="entry name" value="Four-carbon acid sugar kinase, nucleotide binding domain"/>
    <property type="match status" value="1"/>
</dbReference>
<evidence type="ECO:0000256" key="6">
    <source>
        <dbReference type="ARBA" id="ARBA00023277"/>
    </source>
</evidence>
<dbReference type="GO" id="GO:0016301">
    <property type="term" value="F:kinase activity"/>
    <property type="evidence" value="ECO:0007669"/>
    <property type="project" value="UniProtKB-KW"/>
</dbReference>
<keyword evidence="10" id="KW-1185">Reference proteome</keyword>
<comment type="caution">
    <text evidence="9">The sequence shown here is derived from an EMBL/GenBank/DDBJ whole genome shotgun (WGS) entry which is preliminary data.</text>
</comment>
<evidence type="ECO:0000256" key="4">
    <source>
        <dbReference type="ARBA" id="ARBA00022777"/>
    </source>
</evidence>
<dbReference type="Proteomes" id="UP000698752">
    <property type="component" value="Unassembled WGS sequence"/>
</dbReference>
<evidence type="ECO:0000313" key="10">
    <source>
        <dbReference type="Proteomes" id="UP000698752"/>
    </source>
</evidence>
<keyword evidence="2" id="KW-0808">Transferase</keyword>
<dbReference type="InterPro" id="IPR042213">
    <property type="entry name" value="NBD_C_sf"/>
</dbReference>
<evidence type="ECO:0000313" key="9">
    <source>
        <dbReference type="EMBL" id="MBR0650114.1"/>
    </source>
</evidence>
<dbReference type="Pfam" id="PF07005">
    <property type="entry name" value="SBD_N"/>
    <property type="match status" value="1"/>
</dbReference>
<proteinExistence type="inferred from homology"/>
<dbReference type="InterPro" id="IPR010737">
    <property type="entry name" value="4-carb_acid_sugar_kinase_N"/>
</dbReference>
<sequence>MTVLRLIADDLTGALDTAAELTGLCGAVPVGWHGAGDATGSLALDSGTREATREVAIARVRRMAPALRGAAIAFKKIDSLLRGHVGAELAACLDAGGWAHAVMAPAFPVQGRVTRGGEALLHDGAVIASLPALLAEAGLRPERGDPGAPLPLGLSVFDAETDDDLARIVDCGRAAAGPVLWCGSGGLARALASGTLARTDGTLRGPVLGLFGSDQDATARQLACCAPCRVSIAAGDAAEAARVAAMLDAAGVAMADVALPAGLDRAEASRRIAAAMAALTRRLNPPGTLIAAGGETLRAICDALGAQRLEATSIVAPGVPRSIMRGGAWDGVPVISKSGAFGGEALWRDLLADNGLPSGSSFA</sequence>
<evidence type="ECO:0000259" key="7">
    <source>
        <dbReference type="Pfam" id="PF07005"/>
    </source>
</evidence>
<evidence type="ECO:0000256" key="5">
    <source>
        <dbReference type="ARBA" id="ARBA00022840"/>
    </source>
</evidence>
<protein>
    <submittedName>
        <fullName evidence="9">Four-carbon acid sugar kinase family protein</fullName>
    </submittedName>
</protein>
<dbReference type="InterPro" id="IPR031475">
    <property type="entry name" value="NBD_C"/>
</dbReference>
<evidence type="ECO:0000259" key="8">
    <source>
        <dbReference type="Pfam" id="PF17042"/>
    </source>
</evidence>
<dbReference type="Gene3D" id="3.40.50.10840">
    <property type="entry name" value="Putative sugar-binding, N-terminal domain"/>
    <property type="match status" value="2"/>
</dbReference>
<evidence type="ECO:0000256" key="1">
    <source>
        <dbReference type="ARBA" id="ARBA00005715"/>
    </source>
</evidence>
<comment type="similarity">
    <text evidence="1">Belongs to the four-carbon acid sugar kinase family.</text>
</comment>